<reference evidence="2" key="1">
    <citation type="journal article" date="2022" name="Cell">
        <title>Repeat-based holocentromeres influence genome architecture and karyotype evolution.</title>
        <authorList>
            <person name="Hofstatter P.G."/>
            <person name="Thangavel G."/>
            <person name="Lux T."/>
            <person name="Neumann P."/>
            <person name="Vondrak T."/>
            <person name="Novak P."/>
            <person name="Zhang M."/>
            <person name="Costa L."/>
            <person name="Castellani M."/>
            <person name="Scott A."/>
            <person name="Toegelov H."/>
            <person name="Fuchs J."/>
            <person name="Mata-Sucre Y."/>
            <person name="Dias Y."/>
            <person name="Vanzela A.L.L."/>
            <person name="Huettel B."/>
            <person name="Almeida C.C.S."/>
            <person name="Simkova H."/>
            <person name="Souza G."/>
            <person name="Pedrosa-Harand A."/>
            <person name="Macas J."/>
            <person name="Mayer K.F.X."/>
            <person name="Houben A."/>
            <person name="Marques A."/>
        </authorList>
    </citation>
    <scope>NUCLEOTIDE SEQUENCE</scope>
    <source>
        <strain evidence="2">RhyBre1mFocal</strain>
    </source>
</reference>
<proteinExistence type="predicted"/>
<protein>
    <submittedName>
        <fullName evidence="2">Uncharacterized protein</fullName>
    </submittedName>
</protein>
<dbReference type="InterPro" id="IPR012438">
    <property type="entry name" value="DUF1639"/>
</dbReference>
<keyword evidence="3" id="KW-1185">Reference proteome</keyword>
<dbReference type="Pfam" id="PF07797">
    <property type="entry name" value="DUF1639"/>
    <property type="match status" value="1"/>
</dbReference>
<accession>A0A9Q0CP46</accession>
<dbReference type="PANTHER" id="PTHR33130:SF43">
    <property type="entry name" value="OS01G0688600 PROTEIN"/>
    <property type="match status" value="1"/>
</dbReference>
<dbReference type="OrthoDB" id="769821at2759"/>
<dbReference type="PANTHER" id="PTHR33130">
    <property type="entry name" value="PUTATIVE (DUF1639)-RELATED"/>
    <property type="match status" value="1"/>
</dbReference>
<evidence type="ECO:0000313" key="2">
    <source>
        <dbReference type="EMBL" id="KAJ1697456.1"/>
    </source>
</evidence>
<feature type="compositionally biased region" description="Polar residues" evidence="1">
    <location>
        <begin position="64"/>
        <end position="73"/>
    </location>
</feature>
<dbReference type="EMBL" id="JAMQYH010000002">
    <property type="protein sequence ID" value="KAJ1697456.1"/>
    <property type="molecule type" value="Genomic_DNA"/>
</dbReference>
<sequence length="172" mass="19096">MATMATKPSLLEELPSSRMAPSRLHNFTFPTPGWGSGLALRCIKDSPDVAIESLRSSEKVPSPSRVQSISTERVASPEAAENVELPWNLRRRRAAFYKGGSSKSLPGALGKAKRKLSVSLSLKEVEEDFLLMNGKKPLKRPKKRPKHVQKQIDAVFPGMWLSEVTPDLYKVE</sequence>
<gene>
    <name evidence="2" type="ORF">LUZ63_005968</name>
</gene>
<comment type="caution">
    <text evidence="2">The sequence shown here is derived from an EMBL/GenBank/DDBJ whole genome shotgun (WGS) entry which is preliminary data.</text>
</comment>
<organism evidence="2 3">
    <name type="scientific">Rhynchospora breviuscula</name>
    <dbReference type="NCBI Taxonomy" id="2022672"/>
    <lineage>
        <taxon>Eukaryota</taxon>
        <taxon>Viridiplantae</taxon>
        <taxon>Streptophyta</taxon>
        <taxon>Embryophyta</taxon>
        <taxon>Tracheophyta</taxon>
        <taxon>Spermatophyta</taxon>
        <taxon>Magnoliopsida</taxon>
        <taxon>Liliopsida</taxon>
        <taxon>Poales</taxon>
        <taxon>Cyperaceae</taxon>
        <taxon>Cyperoideae</taxon>
        <taxon>Rhynchosporeae</taxon>
        <taxon>Rhynchospora</taxon>
    </lineage>
</organism>
<evidence type="ECO:0000313" key="3">
    <source>
        <dbReference type="Proteomes" id="UP001151287"/>
    </source>
</evidence>
<name>A0A9Q0CP46_9POAL</name>
<dbReference type="Proteomes" id="UP001151287">
    <property type="component" value="Unassembled WGS sequence"/>
</dbReference>
<evidence type="ECO:0000256" key="1">
    <source>
        <dbReference type="SAM" id="MobiDB-lite"/>
    </source>
</evidence>
<feature type="region of interest" description="Disordered" evidence="1">
    <location>
        <begin position="53"/>
        <end position="73"/>
    </location>
</feature>
<dbReference type="AlphaFoldDB" id="A0A9Q0CP46"/>